<dbReference type="EMBL" id="PGCJ01000260">
    <property type="protein sequence ID" value="PLW35296.1"/>
    <property type="molecule type" value="Genomic_DNA"/>
</dbReference>
<reference evidence="2 3" key="1">
    <citation type="submission" date="2017-11" db="EMBL/GenBank/DDBJ databases">
        <title>De novo assembly and phasing of dikaryotic genomes from two isolates of Puccinia coronata f. sp. avenae, the causal agent of oat crown rust.</title>
        <authorList>
            <person name="Miller M.E."/>
            <person name="Zhang Y."/>
            <person name="Omidvar V."/>
            <person name="Sperschneider J."/>
            <person name="Schwessinger B."/>
            <person name="Raley C."/>
            <person name="Palmer J.M."/>
            <person name="Garnica D."/>
            <person name="Upadhyaya N."/>
            <person name="Rathjen J."/>
            <person name="Taylor J.M."/>
            <person name="Park R.F."/>
            <person name="Dodds P.N."/>
            <person name="Hirsch C.D."/>
            <person name="Kianian S.F."/>
            <person name="Figueroa M."/>
        </authorList>
    </citation>
    <scope>NUCLEOTIDE SEQUENCE [LARGE SCALE GENOMIC DNA]</scope>
    <source>
        <strain evidence="2">12NC29</strain>
    </source>
</reference>
<evidence type="ECO:0000313" key="3">
    <source>
        <dbReference type="Proteomes" id="UP000235388"/>
    </source>
</evidence>
<name>A0A2N5UC36_9BASI</name>
<protein>
    <submittedName>
        <fullName evidence="2">Uncharacterized protein</fullName>
    </submittedName>
</protein>
<organism evidence="2 3">
    <name type="scientific">Puccinia coronata f. sp. avenae</name>
    <dbReference type="NCBI Taxonomy" id="200324"/>
    <lineage>
        <taxon>Eukaryota</taxon>
        <taxon>Fungi</taxon>
        <taxon>Dikarya</taxon>
        <taxon>Basidiomycota</taxon>
        <taxon>Pucciniomycotina</taxon>
        <taxon>Pucciniomycetes</taxon>
        <taxon>Pucciniales</taxon>
        <taxon>Pucciniaceae</taxon>
        <taxon>Puccinia</taxon>
    </lineage>
</organism>
<comment type="caution">
    <text evidence="2">The sequence shown here is derived from an EMBL/GenBank/DDBJ whole genome shotgun (WGS) entry which is preliminary data.</text>
</comment>
<evidence type="ECO:0000313" key="1">
    <source>
        <dbReference type="EMBL" id="PLW12844.1"/>
    </source>
</evidence>
<evidence type="ECO:0000313" key="2">
    <source>
        <dbReference type="EMBL" id="PLW35296.1"/>
    </source>
</evidence>
<dbReference type="AlphaFoldDB" id="A0A2N5UC36"/>
<dbReference type="EMBL" id="PGCJ01000969">
    <property type="protein sequence ID" value="PLW12844.1"/>
    <property type="molecule type" value="Genomic_DNA"/>
</dbReference>
<accession>A0A2N5UC36</accession>
<gene>
    <name evidence="2" type="ORF">PCANC_16434</name>
    <name evidence="1" type="ORF">PCANC_19204</name>
</gene>
<sequence length="64" mass="7097">MAQRGWVGRNSQTGTTIFVIFVEAGASSVYQLLGPKKTPYSILRLLPTTTSASTTSRRKEFFQN</sequence>
<keyword evidence="3" id="KW-1185">Reference proteome</keyword>
<proteinExistence type="predicted"/>
<dbReference type="Proteomes" id="UP000235388">
    <property type="component" value="Unassembled WGS sequence"/>
</dbReference>